<proteinExistence type="predicted"/>
<organism evidence="3 4">
    <name type="scientific">Kwoniella europaea PYCC6329</name>
    <dbReference type="NCBI Taxonomy" id="1423913"/>
    <lineage>
        <taxon>Eukaryota</taxon>
        <taxon>Fungi</taxon>
        <taxon>Dikarya</taxon>
        <taxon>Basidiomycota</taxon>
        <taxon>Agaricomycotina</taxon>
        <taxon>Tremellomycetes</taxon>
        <taxon>Tremellales</taxon>
        <taxon>Cryptococcaceae</taxon>
        <taxon>Kwoniella</taxon>
    </lineage>
</organism>
<protein>
    <recommendedName>
        <fullName evidence="5">Thioredoxin-like fold domain-containing protein</fullName>
    </recommendedName>
</protein>
<evidence type="ECO:0000313" key="3">
    <source>
        <dbReference type="EMBL" id="WWD05965.1"/>
    </source>
</evidence>
<evidence type="ECO:0000256" key="1">
    <source>
        <dbReference type="SAM" id="MobiDB-lite"/>
    </source>
</evidence>
<dbReference type="EMBL" id="CP144089">
    <property type="protein sequence ID" value="WWD05965.1"/>
    <property type="molecule type" value="Genomic_DNA"/>
</dbReference>
<dbReference type="Proteomes" id="UP001358614">
    <property type="component" value="Chromosome 1"/>
</dbReference>
<evidence type="ECO:0008006" key="5">
    <source>
        <dbReference type="Google" id="ProtNLM"/>
    </source>
</evidence>
<feature type="region of interest" description="Disordered" evidence="1">
    <location>
        <begin position="264"/>
        <end position="290"/>
    </location>
</feature>
<keyword evidence="2" id="KW-0732">Signal</keyword>
<name>A0AAX4KK19_9TREE</name>
<feature type="signal peptide" evidence="2">
    <location>
        <begin position="1"/>
        <end position="24"/>
    </location>
</feature>
<feature type="chain" id="PRO_5043870133" description="Thioredoxin-like fold domain-containing protein" evidence="2">
    <location>
        <begin position="25"/>
        <end position="290"/>
    </location>
</feature>
<feature type="compositionally biased region" description="Basic and acidic residues" evidence="1">
    <location>
        <begin position="276"/>
        <end position="290"/>
    </location>
</feature>
<evidence type="ECO:0000313" key="4">
    <source>
        <dbReference type="Proteomes" id="UP001358614"/>
    </source>
</evidence>
<gene>
    <name evidence="3" type="ORF">V865_004050</name>
</gene>
<evidence type="ECO:0000256" key="2">
    <source>
        <dbReference type="SAM" id="SignalP"/>
    </source>
</evidence>
<reference evidence="3 4" key="1">
    <citation type="submission" date="2024-01" db="EMBL/GenBank/DDBJ databases">
        <title>Comparative genomics of Cryptococcus and Kwoniella reveals pathogenesis evolution and contrasting modes of karyotype evolution via chromosome fusion or intercentromeric recombination.</title>
        <authorList>
            <person name="Coelho M.A."/>
            <person name="David-Palma M."/>
            <person name="Shea T."/>
            <person name="Bowers K."/>
            <person name="McGinley-Smith S."/>
            <person name="Mohammad A.W."/>
            <person name="Gnirke A."/>
            <person name="Yurkov A.M."/>
            <person name="Nowrousian M."/>
            <person name="Sun S."/>
            <person name="Cuomo C.A."/>
            <person name="Heitman J."/>
        </authorList>
    </citation>
    <scope>NUCLEOTIDE SEQUENCE [LARGE SCALE GENOMIC DNA]</scope>
    <source>
        <strain evidence="3 4">PYCC6329</strain>
    </source>
</reference>
<keyword evidence="4" id="KW-1185">Reference proteome</keyword>
<dbReference type="GeneID" id="91102852"/>
<accession>A0AAX4KK19</accession>
<dbReference type="AlphaFoldDB" id="A0AAX4KK19"/>
<sequence length="290" mass="32547">MTHSWQSNLNLLFLSLLFTFLVLGGVNVSAAELDDSSTPAKSSGGEGILGTVKQIYKVAVNGPDPNLLYEKDAEDGIERLTDDNYVEKVERPLAPSGDRKDDQVWVVLVHGKVTDAASNILLDYHKQASDLVKADPELKNVKFARLDYLTSWKTCTRWLLKRPPYLVFITSSGKQLRFGPTQSLGKGPESLYKVIKEKMYEVVLPWDGRWSPTGDRSYLIEYYIQAQETISKYTNGIPNWVILAFTGIVTQQLMSWLHGSSTPARAPAAPTGQRQVRREERVLVSEDKKN</sequence>
<dbReference type="RefSeq" id="XP_066083932.1">
    <property type="nucleotide sequence ID" value="XM_066227835.1"/>
</dbReference>
<feature type="compositionally biased region" description="Low complexity" evidence="1">
    <location>
        <begin position="264"/>
        <end position="274"/>
    </location>
</feature>
<dbReference type="KEGG" id="ker:91102852"/>